<evidence type="ECO:0008006" key="5">
    <source>
        <dbReference type="Google" id="ProtNLM"/>
    </source>
</evidence>
<evidence type="ECO:0000313" key="3">
    <source>
        <dbReference type="EMBL" id="MBP0493101.1"/>
    </source>
</evidence>
<proteinExistence type="predicted"/>
<feature type="chain" id="PRO_5037644208" description="DUF3617 family protein" evidence="2">
    <location>
        <begin position="21"/>
        <end position="195"/>
    </location>
</feature>
<evidence type="ECO:0000313" key="4">
    <source>
        <dbReference type="Proteomes" id="UP000677537"/>
    </source>
</evidence>
<dbReference type="EMBL" id="JAGIZA010000005">
    <property type="protein sequence ID" value="MBP0493101.1"/>
    <property type="molecule type" value="Genomic_DNA"/>
</dbReference>
<feature type="region of interest" description="Disordered" evidence="1">
    <location>
        <begin position="23"/>
        <end position="42"/>
    </location>
</feature>
<gene>
    <name evidence="3" type="ORF">J5Y10_09965</name>
</gene>
<keyword evidence="2" id="KW-0732">Signal</keyword>
<comment type="caution">
    <text evidence="3">The sequence shown here is derived from an EMBL/GenBank/DDBJ whole genome shotgun (WGS) entry which is preliminary data.</text>
</comment>
<evidence type="ECO:0000256" key="1">
    <source>
        <dbReference type="SAM" id="MobiDB-lite"/>
    </source>
</evidence>
<feature type="region of interest" description="Disordered" evidence="1">
    <location>
        <begin position="175"/>
        <end position="195"/>
    </location>
</feature>
<dbReference type="AlphaFoldDB" id="A0A940MW28"/>
<dbReference type="Proteomes" id="UP000677537">
    <property type="component" value="Unassembled WGS sequence"/>
</dbReference>
<accession>A0A940MW28</accession>
<sequence>MRSTLPVLLAGLVLPLAALAQPTPPGTSHAVPAPGVAPGTRPGPVAELPRLVIGAPGRCELSTGGQAQPCSSGLIYVHHRDGAVLISVQSTPTSTIGFQGNSDTQPVREEYTLELNRMHTSVDGRTAAKTVRGTCQISMTADGRTWHRATCRATDGNGMVTVMNFTGDGRQVTVARPGEEGGQGGKPAPVPAPKG</sequence>
<organism evidence="3 4">
    <name type="scientific">Roseomonas indoligenes</name>
    <dbReference type="NCBI Taxonomy" id="2820811"/>
    <lineage>
        <taxon>Bacteria</taxon>
        <taxon>Pseudomonadati</taxon>
        <taxon>Pseudomonadota</taxon>
        <taxon>Alphaproteobacteria</taxon>
        <taxon>Acetobacterales</taxon>
        <taxon>Roseomonadaceae</taxon>
        <taxon>Roseomonas</taxon>
    </lineage>
</organism>
<protein>
    <recommendedName>
        <fullName evidence="5">DUF3617 family protein</fullName>
    </recommendedName>
</protein>
<name>A0A940MW28_9PROT</name>
<dbReference type="RefSeq" id="WP_209373160.1">
    <property type="nucleotide sequence ID" value="NZ_JAGIZA010000005.1"/>
</dbReference>
<feature type="signal peptide" evidence="2">
    <location>
        <begin position="1"/>
        <end position="20"/>
    </location>
</feature>
<reference evidence="3" key="1">
    <citation type="submission" date="2021-03" db="EMBL/GenBank/DDBJ databases">
        <authorList>
            <person name="So Y."/>
        </authorList>
    </citation>
    <scope>NUCLEOTIDE SEQUENCE</scope>
    <source>
        <strain evidence="3">SG15</strain>
    </source>
</reference>
<evidence type="ECO:0000256" key="2">
    <source>
        <dbReference type="SAM" id="SignalP"/>
    </source>
</evidence>
<keyword evidence="4" id="KW-1185">Reference proteome</keyword>